<dbReference type="OrthoDB" id="5421101at2"/>
<dbReference type="Proteomes" id="UP000093080">
    <property type="component" value="Unassembled WGS sequence"/>
</dbReference>
<evidence type="ECO:0008006" key="3">
    <source>
        <dbReference type="Google" id="ProtNLM"/>
    </source>
</evidence>
<protein>
    <recommendedName>
        <fullName evidence="3">UspA domain-containing protein</fullName>
    </recommendedName>
</protein>
<proteinExistence type="predicted"/>
<evidence type="ECO:0000313" key="1">
    <source>
        <dbReference type="EMBL" id="OCC16151.1"/>
    </source>
</evidence>
<gene>
    <name evidence="1" type="ORF">DBT_0613</name>
</gene>
<comment type="caution">
    <text evidence="1">The sequence shown here is derived from an EMBL/GenBank/DDBJ whole genome shotgun (WGS) entry which is preliminary data.</text>
</comment>
<dbReference type="AlphaFoldDB" id="A0A1B9F8P9"/>
<sequence length="264" mass="29352">MARALIYLDENLASSIALRYLDYLSSVVELEPFILHVVEPDGKEQAGVGWVRRTWEAGMIESGKATISRLLKTEKVKCSFAGPPKIKIGDRDREVVRELKTTMYDLYIEGYLPTSKSEEFYDLIKSDRYTKSPCSIMCVKNLSLSKTVGVLVGDGVDPEMVASTLKNLLSGSSMDIELIHYSYQESDNLAFLEKEQAGSLLVDAEKIFQDYSLPLLRTHVVAGTPESVGDFLINYAFVACSFLARKSLITEILGLTPVSILLCK</sequence>
<reference evidence="1 2" key="1">
    <citation type="submission" date="2016-06" db="EMBL/GenBank/DDBJ databases">
        <title>Respiratory ammonification of nitrate coupled to the oxidation of elemental sulfur in deep-sea autotrophic thermophilic bacteria.</title>
        <authorList>
            <person name="Slobodkina G.B."/>
            <person name="Mardanov A.V."/>
            <person name="Ravin N.V."/>
            <person name="Frolova A.A."/>
            <person name="Viryasiv M.B."/>
            <person name="Chernyh N.A."/>
            <person name="Bonch-Osmolovskaya E.A."/>
            <person name="Slobodkin A.I."/>
        </authorList>
    </citation>
    <scope>NUCLEOTIDE SEQUENCE [LARGE SCALE GENOMIC DNA]</scope>
    <source>
        <strain evidence="1 2">S69</strain>
    </source>
</reference>
<evidence type="ECO:0000313" key="2">
    <source>
        <dbReference type="Proteomes" id="UP000093080"/>
    </source>
</evidence>
<keyword evidence="2" id="KW-1185">Reference proteome</keyword>
<dbReference type="STRING" id="1156395.DBT_0613"/>
<accession>A0A1B9F8P9</accession>
<dbReference type="RefSeq" id="WP_067616235.1">
    <property type="nucleotide sequence ID" value="NZ_MAGO01000002.1"/>
</dbReference>
<dbReference type="EMBL" id="MAGO01000002">
    <property type="protein sequence ID" value="OCC16151.1"/>
    <property type="molecule type" value="Genomic_DNA"/>
</dbReference>
<organism evidence="1 2">
    <name type="scientific">Dissulfuribacter thermophilus</name>
    <dbReference type="NCBI Taxonomy" id="1156395"/>
    <lineage>
        <taxon>Bacteria</taxon>
        <taxon>Pseudomonadati</taxon>
        <taxon>Thermodesulfobacteriota</taxon>
        <taxon>Dissulfuribacteria</taxon>
        <taxon>Dissulfuribacterales</taxon>
        <taxon>Dissulfuribacteraceae</taxon>
        <taxon>Dissulfuribacter</taxon>
    </lineage>
</organism>
<name>A0A1B9F8P9_9BACT</name>